<name>A0A8T2IVC7_9PIPI</name>
<organism evidence="2 3">
    <name type="scientific">Hymenochirus boettgeri</name>
    <name type="common">Congo dwarf clawed frog</name>
    <dbReference type="NCBI Taxonomy" id="247094"/>
    <lineage>
        <taxon>Eukaryota</taxon>
        <taxon>Metazoa</taxon>
        <taxon>Chordata</taxon>
        <taxon>Craniata</taxon>
        <taxon>Vertebrata</taxon>
        <taxon>Euteleostomi</taxon>
        <taxon>Amphibia</taxon>
        <taxon>Batrachia</taxon>
        <taxon>Anura</taxon>
        <taxon>Pipoidea</taxon>
        <taxon>Pipidae</taxon>
        <taxon>Pipinae</taxon>
        <taxon>Hymenochirus</taxon>
    </lineage>
</organism>
<reference evidence="2" key="1">
    <citation type="thesis" date="2020" institute="ProQuest LLC" country="789 East Eisenhower Parkway, Ann Arbor, MI, USA">
        <title>Comparative Genomics and Chromosome Evolution.</title>
        <authorList>
            <person name="Mudd A.B."/>
        </authorList>
    </citation>
    <scope>NUCLEOTIDE SEQUENCE</scope>
    <source>
        <strain evidence="2">Female2</strain>
        <tissue evidence="2">Blood</tissue>
    </source>
</reference>
<feature type="chain" id="PRO_5035829342" description="Placenta-specific protein 9" evidence="1">
    <location>
        <begin position="31"/>
        <end position="103"/>
    </location>
</feature>
<dbReference type="PANTHER" id="PTHR37355">
    <property type="entry name" value="PLACENTA-SPECIFIC PROTEIN 9"/>
    <property type="match status" value="1"/>
</dbReference>
<dbReference type="EMBL" id="JAACNH010000008">
    <property type="protein sequence ID" value="KAG8434990.1"/>
    <property type="molecule type" value="Genomic_DNA"/>
</dbReference>
<keyword evidence="3" id="KW-1185">Reference proteome</keyword>
<evidence type="ECO:0000313" key="3">
    <source>
        <dbReference type="Proteomes" id="UP000812440"/>
    </source>
</evidence>
<dbReference type="OrthoDB" id="9937406at2759"/>
<keyword evidence="1" id="KW-0732">Signal</keyword>
<evidence type="ECO:0000313" key="2">
    <source>
        <dbReference type="EMBL" id="KAG8434990.1"/>
    </source>
</evidence>
<sequence length="103" mass="11620">MGFITSSNMRIFLAALLPLVVLMGGRFTAADPAIHRDTQSGDWCREHRILHKRIELVEEQVEKTVEYLYSEVNSLLDTLSKASWALPSSPGAPLLDMFEEDSR</sequence>
<proteinExistence type="predicted"/>
<dbReference type="Pfam" id="PF15205">
    <property type="entry name" value="PLAC9"/>
    <property type="match status" value="1"/>
</dbReference>
<protein>
    <recommendedName>
        <fullName evidence="4">Placenta-specific protein 9</fullName>
    </recommendedName>
</protein>
<dbReference type="Proteomes" id="UP000812440">
    <property type="component" value="Chromosome 7"/>
</dbReference>
<dbReference type="AlphaFoldDB" id="A0A8T2IVC7"/>
<evidence type="ECO:0008006" key="4">
    <source>
        <dbReference type="Google" id="ProtNLM"/>
    </source>
</evidence>
<feature type="signal peptide" evidence="1">
    <location>
        <begin position="1"/>
        <end position="30"/>
    </location>
</feature>
<dbReference type="PANTHER" id="PTHR37355:SF1">
    <property type="entry name" value="PLACENTA-SPECIFIC PROTEIN 9"/>
    <property type="match status" value="1"/>
</dbReference>
<comment type="caution">
    <text evidence="2">The sequence shown here is derived from an EMBL/GenBank/DDBJ whole genome shotgun (WGS) entry which is preliminary data.</text>
</comment>
<evidence type="ECO:0000256" key="1">
    <source>
        <dbReference type="SAM" id="SignalP"/>
    </source>
</evidence>
<accession>A0A8T2IVC7</accession>
<dbReference type="InterPro" id="IPR027941">
    <property type="entry name" value="PLAC9"/>
</dbReference>
<gene>
    <name evidence="2" type="ORF">GDO86_013084</name>
</gene>